<dbReference type="InterPro" id="IPR050447">
    <property type="entry name" value="Erg6_SMT_methyltransf"/>
</dbReference>
<gene>
    <name evidence="6" type="ORF">A1O5_03858</name>
</gene>
<dbReference type="InterPro" id="IPR029063">
    <property type="entry name" value="SAM-dependent_MTases_sf"/>
</dbReference>
<dbReference type="GO" id="GO:0032259">
    <property type="term" value="P:methylation"/>
    <property type="evidence" value="ECO:0007669"/>
    <property type="project" value="UniProtKB-KW"/>
</dbReference>
<dbReference type="GO" id="GO:0003838">
    <property type="term" value="F:sterol 24-C-methyltransferase activity"/>
    <property type="evidence" value="ECO:0007669"/>
    <property type="project" value="TreeGrafter"/>
</dbReference>
<dbReference type="InterPro" id="IPR013705">
    <property type="entry name" value="Sterol_MeTrfase_C"/>
</dbReference>
<dbReference type="eggNOG" id="KOG1269">
    <property type="taxonomic scope" value="Eukaryota"/>
</dbReference>
<feature type="compositionally biased region" description="Basic and acidic residues" evidence="4">
    <location>
        <begin position="457"/>
        <end position="473"/>
    </location>
</feature>
<dbReference type="InterPro" id="IPR030384">
    <property type="entry name" value="MeTrfase_SMT"/>
</dbReference>
<dbReference type="GeneID" id="19188585"/>
<reference evidence="6 7" key="1">
    <citation type="submission" date="2013-03" db="EMBL/GenBank/DDBJ databases">
        <title>The Genome Sequence of Cladophialophora psammophila CBS 110553.</title>
        <authorList>
            <consortium name="The Broad Institute Genomics Platform"/>
            <person name="Cuomo C."/>
            <person name="de Hoog S."/>
            <person name="Gorbushina A."/>
            <person name="Walker B."/>
            <person name="Young S.K."/>
            <person name="Zeng Q."/>
            <person name="Gargeya S."/>
            <person name="Fitzgerald M."/>
            <person name="Haas B."/>
            <person name="Abouelleil A."/>
            <person name="Allen A.W."/>
            <person name="Alvarado L."/>
            <person name="Arachchi H.M."/>
            <person name="Berlin A.M."/>
            <person name="Chapman S.B."/>
            <person name="Gainer-Dewar J."/>
            <person name="Goldberg J."/>
            <person name="Griggs A."/>
            <person name="Gujja S."/>
            <person name="Hansen M."/>
            <person name="Howarth C."/>
            <person name="Imamovic A."/>
            <person name="Ireland A."/>
            <person name="Larimer J."/>
            <person name="McCowan C."/>
            <person name="Murphy C."/>
            <person name="Pearson M."/>
            <person name="Poon T.W."/>
            <person name="Priest M."/>
            <person name="Roberts A."/>
            <person name="Saif S."/>
            <person name="Shea T."/>
            <person name="Sisk P."/>
            <person name="Sykes S."/>
            <person name="Wortman J."/>
            <person name="Nusbaum C."/>
            <person name="Birren B."/>
        </authorList>
    </citation>
    <scope>NUCLEOTIDE SEQUENCE [LARGE SCALE GENOMIC DNA]</scope>
    <source>
        <strain evidence="6 7">CBS 110553</strain>
    </source>
</reference>
<dbReference type="PANTHER" id="PTHR44068">
    <property type="entry name" value="ZGC:194242"/>
    <property type="match status" value="1"/>
</dbReference>
<sequence length="489" mass="54402">MGDRRGNPKRIENFANVVNAYTSQYGKNDDQTTVTDEERKTRQAAAAEIADSYYDFASAAYENGWSTHFHYTPFPPSFPPCESTIATALSFYEHRLAFLMNLKPHMKVLDVGCGIGGPAREIAKFVGCEIVGVSINQGQIDRAIYLTRMEGLQDKCTFVRGDFLNLPFAASSFDAAYAIEATVYSPSLLHVYSGISRVLKPGAVFGLSEWVMTPKYNPHDRRHVGIRNRIERGNALTMNTSDQAREAMRGAGFEILHEENFAAHFDYTKSLMEDPAAAGGVGKRAPPGKGRRAQGQETPDLDRHQSPVLVPFKSSPCGSSSDDIVSLRPAPPPSSPFPSSLPVPPSTYRPWFWPFVSATHLATTWTDYWTVWKMSKWPRRCCYWMVWVGERVGLWDKGATDAMMTLAYCVDSTTEAGREGIFSPCWWFIGRKAGDGDAENIQRDGQDRTNVNGDQSGKADENLSVRYPDEPQSKEGAQVCDAGRRMHSQ</sequence>
<evidence type="ECO:0000256" key="3">
    <source>
        <dbReference type="PROSITE-ProRule" id="PRU01022"/>
    </source>
</evidence>
<accession>W9X707</accession>
<feature type="region of interest" description="Disordered" evidence="4">
    <location>
        <begin position="440"/>
        <end position="489"/>
    </location>
</feature>
<dbReference type="CDD" id="cd02440">
    <property type="entry name" value="AdoMet_MTases"/>
    <property type="match status" value="1"/>
</dbReference>
<feature type="region of interest" description="Disordered" evidence="4">
    <location>
        <begin position="276"/>
        <end position="341"/>
    </location>
</feature>
<evidence type="ECO:0000256" key="2">
    <source>
        <dbReference type="ARBA" id="ARBA00038188"/>
    </source>
</evidence>
<dbReference type="PROSITE" id="PS51685">
    <property type="entry name" value="SAM_MT_ERG6_SMT"/>
    <property type="match status" value="1"/>
</dbReference>
<dbReference type="RefSeq" id="XP_007742658.1">
    <property type="nucleotide sequence ID" value="XM_007744468.1"/>
</dbReference>
<feature type="compositionally biased region" description="Pro residues" evidence="4">
    <location>
        <begin position="329"/>
        <end position="341"/>
    </location>
</feature>
<dbReference type="PANTHER" id="PTHR44068:SF1">
    <property type="entry name" value="HYPOTHETICAL LOC100005854"/>
    <property type="match status" value="1"/>
</dbReference>
<evidence type="ECO:0000313" key="6">
    <source>
        <dbReference type="EMBL" id="EXJ72711.1"/>
    </source>
</evidence>
<keyword evidence="3" id="KW-0489">Methyltransferase</keyword>
<dbReference type="Proteomes" id="UP000019471">
    <property type="component" value="Unassembled WGS sequence"/>
</dbReference>
<keyword evidence="1 3" id="KW-0808">Transferase</keyword>
<evidence type="ECO:0000259" key="5">
    <source>
        <dbReference type="PROSITE" id="PS51685"/>
    </source>
</evidence>
<keyword evidence="7" id="KW-1185">Reference proteome</keyword>
<dbReference type="EMBL" id="AMGX01000005">
    <property type="protein sequence ID" value="EXJ72711.1"/>
    <property type="molecule type" value="Genomic_DNA"/>
</dbReference>
<name>W9X707_9EURO</name>
<dbReference type="InterPro" id="IPR041698">
    <property type="entry name" value="Methyltransf_25"/>
</dbReference>
<protein>
    <recommendedName>
        <fullName evidence="5">SAM-dependent methyltransferase Erg6/SMT-type domain-containing protein</fullName>
    </recommendedName>
</protein>
<evidence type="ECO:0000256" key="1">
    <source>
        <dbReference type="ARBA" id="ARBA00022679"/>
    </source>
</evidence>
<dbReference type="STRING" id="1182543.W9X707"/>
<dbReference type="Gene3D" id="3.40.50.150">
    <property type="entry name" value="Vaccinia Virus protein VP39"/>
    <property type="match status" value="1"/>
</dbReference>
<dbReference type="Pfam" id="PF08498">
    <property type="entry name" value="Sterol_MT_C"/>
    <property type="match status" value="1"/>
</dbReference>
<dbReference type="OrthoDB" id="540004at2759"/>
<dbReference type="AlphaFoldDB" id="W9X707"/>
<dbReference type="SUPFAM" id="SSF53335">
    <property type="entry name" value="S-adenosyl-L-methionine-dependent methyltransferases"/>
    <property type="match status" value="1"/>
</dbReference>
<comment type="similarity">
    <text evidence="2 3">Belongs to the class I-like SAM-binding methyltransferase superfamily. Erg6/SMT family.</text>
</comment>
<evidence type="ECO:0000256" key="4">
    <source>
        <dbReference type="SAM" id="MobiDB-lite"/>
    </source>
</evidence>
<organism evidence="6 7">
    <name type="scientific">Cladophialophora psammophila CBS 110553</name>
    <dbReference type="NCBI Taxonomy" id="1182543"/>
    <lineage>
        <taxon>Eukaryota</taxon>
        <taxon>Fungi</taxon>
        <taxon>Dikarya</taxon>
        <taxon>Ascomycota</taxon>
        <taxon>Pezizomycotina</taxon>
        <taxon>Eurotiomycetes</taxon>
        <taxon>Chaetothyriomycetidae</taxon>
        <taxon>Chaetothyriales</taxon>
        <taxon>Herpotrichiellaceae</taxon>
        <taxon>Cladophialophora</taxon>
    </lineage>
</organism>
<feature type="domain" description="SAM-dependent methyltransferase Erg6/SMT-type" evidence="5">
    <location>
        <begin position="53"/>
        <end position="262"/>
    </location>
</feature>
<dbReference type="Pfam" id="PF13649">
    <property type="entry name" value="Methyltransf_25"/>
    <property type="match status" value="1"/>
</dbReference>
<proteinExistence type="inferred from homology"/>
<dbReference type="GO" id="GO:0005783">
    <property type="term" value="C:endoplasmic reticulum"/>
    <property type="evidence" value="ECO:0007669"/>
    <property type="project" value="TreeGrafter"/>
</dbReference>
<dbReference type="GO" id="GO:0006696">
    <property type="term" value="P:ergosterol biosynthetic process"/>
    <property type="evidence" value="ECO:0007669"/>
    <property type="project" value="TreeGrafter"/>
</dbReference>
<evidence type="ECO:0000313" key="7">
    <source>
        <dbReference type="Proteomes" id="UP000019471"/>
    </source>
</evidence>
<dbReference type="HOGENOM" id="CLU_039068_5_3_1"/>
<comment type="caution">
    <text evidence="6">The sequence shown here is derived from an EMBL/GenBank/DDBJ whole genome shotgun (WGS) entry which is preliminary data.</text>
</comment>
<keyword evidence="3" id="KW-0949">S-adenosyl-L-methionine</keyword>